<dbReference type="InterPro" id="IPR002104">
    <property type="entry name" value="Integrase_catalytic"/>
</dbReference>
<evidence type="ECO:0000313" key="6">
    <source>
        <dbReference type="Proteomes" id="UP000198908"/>
    </source>
</evidence>
<dbReference type="InterPro" id="IPR013762">
    <property type="entry name" value="Integrase-like_cat_sf"/>
</dbReference>
<sequence length="187" mass="21026">MPWRDIPVFVKAHLNELAPGDSTRAAMLFATMTGARSGEVRGATWGKFDLDAGIWTIPGERIKAKEPHRVPLAAPVIAILKTLKEQRRHESLVFPSLRGKVLSDMALTAMLRRVKAKSDTPERVATLHGFRSSLHDWCSESGYARDLAERALAHTIANRTEAAYHRSDLLEQRRPMMETWAQHVQPL</sequence>
<evidence type="ECO:0000256" key="1">
    <source>
        <dbReference type="ARBA" id="ARBA00008857"/>
    </source>
</evidence>
<dbReference type="STRING" id="416944.SAMN05421548_10518"/>
<dbReference type="GO" id="GO:0015074">
    <property type="term" value="P:DNA integration"/>
    <property type="evidence" value="ECO:0007669"/>
    <property type="project" value="UniProtKB-KW"/>
</dbReference>
<evidence type="ECO:0000259" key="4">
    <source>
        <dbReference type="PROSITE" id="PS51898"/>
    </source>
</evidence>
<organism evidence="5 6">
    <name type="scientific">Paraburkholderia lycopersici</name>
    <dbReference type="NCBI Taxonomy" id="416944"/>
    <lineage>
        <taxon>Bacteria</taxon>
        <taxon>Pseudomonadati</taxon>
        <taxon>Pseudomonadota</taxon>
        <taxon>Betaproteobacteria</taxon>
        <taxon>Burkholderiales</taxon>
        <taxon>Burkholderiaceae</taxon>
        <taxon>Paraburkholderia</taxon>
    </lineage>
</organism>
<keyword evidence="6" id="KW-1185">Reference proteome</keyword>
<protein>
    <submittedName>
        <fullName evidence="5">Phage integrase family protein</fullName>
    </submittedName>
</protein>
<dbReference type="InterPro" id="IPR050808">
    <property type="entry name" value="Phage_Integrase"/>
</dbReference>
<dbReference type="PROSITE" id="PS51898">
    <property type="entry name" value="TYR_RECOMBINASE"/>
    <property type="match status" value="1"/>
</dbReference>
<dbReference type="PANTHER" id="PTHR30629">
    <property type="entry name" value="PROPHAGE INTEGRASE"/>
    <property type="match status" value="1"/>
</dbReference>
<dbReference type="CDD" id="cd00801">
    <property type="entry name" value="INT_P4_C"/>
    <property type="match status" value="1"/>
</dbReference>
<dbReference type="EMBL" id="FMYQ01000005">
    <property type="protein sequence ID" value="SDC23180.1"/>
    <property type="molecule type" value="Genomic_DNA"/>
</dbReference>
<keyword evidence="2" id="KW-0229">DNA integration</keyword>
<name>A0A1G6JWR9_9BURK</name>
<gene>
    <name evidence="5" type="ORF">SAMN05421548_10518</name>
</gene>
<dbReference type="PANTHER" id="PTHR30629:SF2">
    <property type="entry name" value="PROPHAGE INTEGRASE INTS-RELATED"/>
    <property type="match status" value="1"/>
</dbReference>
<evidence type="ECO:0000256" key="2">
    <source>
        <dbReference type="ARBA" id="ARBA00022908"/>
    </source>
</evidence>
<keyword evidence="3" id="KW-0233">DNA recombination</keyword>
<dbReference type="GO" id="GO:0006310">
    <property type="term" value="P:DNA recombination"/>
    <property type="evidence" value="ECO:0007669"/>
    <property type="project" value="UniProtKB-KW"/>
</dbReference>
<dbReference type="Gene3D" id="1.10.443.10">
    <property type="entry name" value="Intergrase catalytic core"/>
    <property type="match status" value="1"/>
</dbReference>
<dbReference type="RefSeq" id="WP_245746761.1">
    <property type="nucleotide sequence ID" value="NZ_FMYQ01000005.1"/>
</dbReference>
<dbReference type="GO" id="GO:0003677">
    <property type="term" value="F:DNA binding"/>
    <property type="evidence" value="ECO:0007669"/>
    <property type="project" value="InterPro"/>
</dbReference>
<proteinExistence type="inferred from homology"/>
<dbReference type="SUPFAM" id="SSF56349">
    <property type="entry name" value="DNA breaking-rejoining enzymes"/>
    <property type="match status" value="1"/>
</dbReference>
<reference evidence="6" key="1">
    <citation type="submission" date="2016-09" db="EMBL/GenBank/DDBJ databases">
        <authorList>
            <person name="Varghese N."/>
            <person name="Submissions S."/>
        </authorList>
    </citation>
    <scope>NUCLEOTIDE SEQUENCE [LARGE SCALE GENOMIC DNA]</scope>
    <source>
        <strain evidence="6">TNe-862</strain>
    </source>
</reference>
<comment type="similarity">
    <text evidence="1">Belongs to the 'phage' integrase family.</text>
</comment>
<dbReference type="AlphaFoldDB" id="A0A1G6JWR9"/>
<dbReference type="Pfam" id="PF00589">
    <property type="entry name" value="Phage_integrase"/>
    <property type="match status" value="1"/>
</dbReference>
<feature type="domain" description="Tyr recombinase" evidence="4">
    <location>
        <begin position="1"/>
        <end position="177"/>
    </location>
</feature>
<dbReference type="InterPro" id="IPR011010">
    <property type="entry name" value="DNA_brk_join_enz"/>
</dbReference>
<evidence type="ECO:0000313" key="5">
    <source>
        <dbReference type="EMBL" id="SDC23180.1"/>
    </source>
</evidence>
<dbReference type="Proteomes" id="UP000198908">
    <property type="component" value="Unassembled WGS sequence"/>
</dbReference>
<evidence type="ECO:0000256" key="3">
    <source>
        <dbReference type="ARBA" id="ARBA00023172"/>
    </source>
</evidence>
<accession>A0A1G6JWR9</accession>